<organism evidence="2 3">
    <name type="scientific">Persicobacter psychrovividus</name>
    <dbReference type="NCBI Taxonomy" id="387638"/>
    <lineage>
        <taxon>Bacteria</taxon>
        <taxon>Pseudomonadati</taxon>
        <taxon>Bacteroidota</taxon>
        <taxon>Cytophagia</taxon>
        <taxon>Cytophagales</taxon>
        <taxon>Persicobacteraceae</taxon>
        <taxon>Persicobacter</taxon>
    </lineage>
</organism>
<dbReference type="SUPFAM" id="SSF52833">
    <property type="entry name" value="Thioredoxin-like"/>
    <property type="match status" value="1"/>
</dbReference>
<proteinExistence type="inferred from homology"/>
<evidence type="ECO:0000313" key="2">
    <source>
        <dbReference type="EMBL" id="BDD01573.1"/>
    </source>
</evidence>
<comment type="similarity">
    <text evidence="1">Belongs to the ArsC family.</text>
</comment>
<dbReference type="Pfam" id="PF03960">
    <property type="entry name" value="ArsC"/>
    <property type="match status" value="1"/>
</dbReference>
<dbReference type="EMBL" id="AP025295">
    <property type="protein sequence ID" value="BDD01573.1"/>
    <property type="molecule type" value="Genomic_DNA"/>
</dbReference>
<evidence type="ECO:0000256" key="1">
    <source>
        <dbReference type="ARBA" id="ARBA00007198"/>
    </source>
</evidence>
<keyword evidence="2" id="KW-0614">Plasmid</keyword>
<name>A0ABN6LI72_9BACT</name>
<reference evidence="2 3" key="1">
    <citation type="submission" date="2021-12" db="EMBL/GenBank/DDBJ databases">
        <title>Genome sequencing of bacteria with rrn-lacking chromosome and rrn-plasmid.</title>
        <authorList>
            <person name="Anda M."/>
            <person name="Iwasaki W."/>
        </authorList>
    </citation>
    <scope>NUCLEOTIDE SEQUENCE [LARGE SCALE GENOMIC DNA]</scope>
    <source>
        <strain evidence="2 3">NBRC 101262</strain>
        <plasmid evidence="2 3">pPP3</plasmid>
    </source>
</reference>
<dbReference type="RefSeq" id="WP_332920271.1">
    <property type="nucleotide sequence ID" value="NZ_AP025295.1"/>
</dbReference>
<dbReference type="InterPro" id="IPR006660">
    <property type="entry name" value="Arsenate_reductase-like"/>
</dbReference>
<sequence length="125" mass="14758">MELQEINTDLIIYNSSKFSDQKIICESRSILPTLKEIDLEKVKLNPHFIERILIQLHIPIWQMMNTDSAYYQMFNEHIDELSPQELMKLCCDHPELLQSPIIISHQKSFIPKHITELFSLVCPIH</sequence>
<dbReference type="Gene3D" id="3.40.30.10">
    <property type="entry name" value="Glutaredoxin"/>
    <property type="match status" value="1"/>
</dbReference>
<evidence type="ECO:0008006" key="4">
    <source>
        <dbReference type="Google" id="ProtNLM"/>
    </source>
</evidence>
<evidence type="ECO:0000313" key="3">
    <source>
        <dbReference type="Proteomes" id="UP001354989"/>
    </source>
</evidence>
<geneLocation type="plasmid" evidence="2 3">
    <name>pPP3</name>
</geneLocation>
<dbReference type="Proteomes" id="UP001354989">
    <property type="component" value="Plasmid pPP3"/>
</dbReference>
<gene>
    <name evidence="2" type="ORF">PEPS_38530</name>
</gene>
<keyword evidence="3" id="KW-1185">Reference proteome</keyword>
<accession>A0ABN6LI72</accession>
<protein>
    <recommendedName>
        <fullName evidence="4">Arsenate reductase</fullName>
    </recommendedName>
</protein>
<dbReference type="InterPro" id="IPR036249">
    <property type="entry name" value="Thioredoxin-like_sf"/>
</dbReference>